<proteinExistence type="predicted"/>
<organism evidence="1 2">
    <name type="scientific">Nocardia terpenica</name>
    <dbReference type="NCBI Taxonomy" id="455432"/>
    <lineage>
        <taxon>Bacteria</taxon>
        <taxon>Bacillati</taxon>
        <taxon>Actinomycetota</taxon>
        <taxon>Actinomycetes</taxon>
        <taxon>Mycobacteriales</taxon>
        <taxon>Nocardiaceae</taxon>
        <taxon>Nocardia</taxon>
    </lineage>
</organism>
<sequence length="243" mass="26154">MGVVVVTALIPPIVPPPAPLQQLVHGPLDPLPVRLERSVEVVYGLAIVAEGGRVADLRTVRALDWTTGTALHVKPDDHGVLLVSLAEDTTDTTVTIGRNGYLRVPYRLRRRVTLFLGDPMLLAAYPEYRCMAVLAPSALVDLDRGAEPILRHPGQIGDVDQEPIAEFDHAGERDPGPDDLERAAVDDHLTGIHAVRGQASADGVGDDVLEMLEPDPGSDVRALPGRHGVVGEDHARLVFMSRD</sequence>
<gene>
    <name evidence="1" type="ORF">CRH09_08540</name>
</gene>
<accession>A0A291RG11</accession>
<dbReference type="AlphaFoldDB" id="A0A291RG11"/>
<dbReference type="KEGG" id="ntp:CRH09_08540"/>
<protein>
    <submittedName>
        <fullName evidence="1">Uncharacterized protein</fullName>
    </submittedName>
</protein>
<evidence type="ECO:0000313" key="2">
    <source>
        <dbReference type="Proteomes" id="UP000221961"/>
    </source>
</evidence>
<reference evidence="1 2" key="1">
    <citation type="submission" date="2017-10" db="EMBL/GenBank/DDBJ databases">
        <title>Comparative genomics between pathogenic Norcardia.</title>
        <authorList>
            <person name="Zeng L."/>
        </authorList>
    </citation>
    <scope>NUCLEOTIDE SEQUENCE [LARGE SCALE GENOMIC DNA]</scope>
    <source>
        <strain evidence="1 2">NC_YFY_NT001</strain>
    </source>
</reference>
<dbReference type="EMBL" id="CP023778">
    <property type="protein sequence ID" value="ATL66239.1"/>
    <property type="molecule type" value="Genomic_DNA"/>
</dbReference>
<evidence type="ECO:0000313" key="1">
    <source>
        <dbReference type="EMBL" id="ATL66239.1"/>
    </source>
</evidence>
<dbReference type="Proteomes" id="UP000221961">
    <property type="component" value="Chromosome"/>
</dbReference>
<name>A0A291RG11_9NOCA</name>